<keyword evidence="3" id="KW-0677">Repeat</keyword>
<gene>
    <name evidence="6" type="ORF">DB30_03641</name>
</gene>
<dbReference type="NCBIfam" id="TIGR02232">
    <property type="entry name" value="myxo_disulf_rpt"/>
    <property type="match status" value="5"/>
</dbReference>
<dbReference type="EMBL" id="JMCC02000029">
    <property type="protein sequence ID" value="KIG17044.1"/>
    <property type="molecule type" value="Genomic_DNA"/>
</dbReference>
<keyword evidence="4" id="KW-1015">Disulfide bond</keyword>
<dbReference type="PROSITE" id="PS50012">
    <property type="entry name" value="RCC1_3"/>
    <property type="match status" value="6"/>
</dbReference>
<dbReference type="GO" id="GO:0005737">
    <property type="term" value="C:cytoplasm"/>
    <property type="evidence" value="ECO:0007669"/>
    <property type="project" value="TreeGrafter"/>
</dbReference>
<sequence length="680" mass="68241">MLDRRLLVICSMLLAACGEPEVFGDEGEAGSESGDACRLGSEDCGCDQLACDPGLACVEEICVSSSCGDGIVQEPEQCDDGNQDNTDTCVQGCVQASCGDGFVGPGETCDDGNQDNADACSNACVPTTCGDGVVQPPEQCDDANTDDTDDCLSTCAQASCGDGFVHAGVEACDDANADDTDACLSDCVAASCGDGFVHAGVEPCDDGNADDTDACLSDCVAASCGDGFVHEGVEACDDANTDDTDACTQICELAACGDGFVQPDAGELCDDGNLIDGDGCDATCLPTPGALEVTAGSRHTCALSLDHEIHCWGANNFGQLGLPGAGTIGDNELPNTVAPVVVGAPAVAVTAGFLHTCAILDTGKLRCWGIGASGALGYGNTQNIGDDEDPASAGDVDIPGSVTAVVAATEHTCALIEGGAVRCWGSGTVGKLGLGNTTFIGDNELPSAVGPVNLGGTAVQIAAGAVHTCALLDTGEVLCWGQNSNGQLGYANTAHVGDNELPVSVGPVDVGAVATFVATGWQHTCVITDTQAVRCWGNGGFGRLGYGDTNTIGDDEPPSSVGDVDLGGGLVTALALGDTHTCALLDDGAVRCWGRSDGGQLGYGNTITIGDDELPSAVALVEIGGLVTRISSSYQHNCVVLSNHAVRCWGRGAQGQLGYGNTITIGDTELPASVGDVPFL</sequence>
<evidence type="ECO:0000313" key="6">
    <source>
        <dbReference type="EMBL" id="KIG17044.1"/>
    </source>
</evidence>
<evidence type="ECO:0000256" key="1">
    <source>
        <dbReference type="ARBA" id="ARBA00022658"/>
    </source>
</evidence>
<organism evidence="6 7">
    <name type="scientific">Enhygromyxa salina</name>
    <dbReference type="NCBI Taxonomy" id="215803"/>
    <lineage>
        <taxon>Bacteria</taxon>
        <taxon>Pseudomonadati</taxon>
        <taxon>Myxococcota</taxon>
        <taxon>Polyangia</taxon>
        <taxon>Nannocystales</taxon>
        <taxon>Nannocystaceae</taxon>
        <taxon>Enhygromyxa</taxon>
    </lineage>
</organism>
<keyword evidence="2" id="KW-0732">Signal</keyword>
<dbReference type="InterPro" id="IPR000408">
    <property type="entry name" value="Reg_chr_condens"/>
</dbReference>
<dbReference type="Pfam" id="PF13540">
    <property type="entry name" value="RCC1_2"/>
    <property type="match status" value="1"/>
</dbReference>
<accession>A0A0C1ZHF8</accession>
<reference evidence="6 7" key="1">
    <citation type="submission" date="2014-12" db="EMBL/GenBank/DDBJ databases">
        <title>Genome assembly of Enhygromyxa salina DSM 15201.</title>
        <authorList>
            <person name="Sharma G."/>
            <person name="Subramanian S."/>
        </authorList>
    </citation>
    <scope>NUCLEOTIDE SEQUENCE [LARGE SCALE GENOMIC DNA]</scope>
    <source>
        <strain evidence="6 7">DSM 15201</strain>
    </source>
</reference>
<evidence type="ECO:0000313" key="7">
    <source>
        <dbReference type="Proteomes" id="UP000031599"/>
    </source>
</evidence>
<dbReference type="AlphaFoldDB" id="A0A0C1ZHF8"/>
<dbReference type="SUPFAM" id="SSF50985">
    <property type="entry name" value="RCC1/BLIP-II"/>
    <property type="match status" value="2"/>
</dbReference>
<dbReference type="InterPro" id="IPR011936">
    <property type="entry name" value="Myxo_disulph_rpt"/>
</dbReference>
<proteinExistence type="predicted"/>
<evidence type="ECO:0000256" key="3">
    <source>
        <dbReference type="ARBA" id="ARBA00022737"/>
    </source>
</evidence>
<dbReference type="PANTHER" id="PTHR45982">
    <property type="entry name" value="REGULATOR OF CHROMOSOME CONDENSATION"/>
    <property type="match status" value="1"/>
</dbReference>
<dbReference type="InterPro" id="IPR051553">
    <property type="entry name" value="Ran_GTPase-activating"/>
</dbReference>
<evidence type="ECO:0000256" key="4">
    <source>
        <dbReference type="ARBA" id="ARBA00023157"/>
    </source>
</evidence>
<protein>
    <submittedName>
        <fullName evidence="6">Microbial collagenase, secreted</fullName>
    </submittedName>
</protein>
<dbReference type="PROSITE" id="PS51257">
    <property type="entry name" value="PROKAR_LIPOPROTEIN"/>
    <property type="match status" value="1"/>
</dbReference>
<dbReference type="RefSeq" id="WP_052548626.1">
    <property type="nucleotide sequence ID" value="NZ_JMCC02000029.1"/>
</dbReference>
<dbReference type="Proteomes" id="UP000031599">
    <property type="component" value="Unassembled WGS sequence"/>
</dbReference>
<comment type="caution">
    <text evidence="6">The sequence shown here is derived from an EMBL/GenBank/DDBJ whole genome shotgun (WGS) entry which is preliminary data.</text>
</comment>
<keyword evidence="1" id="KW-0344">Guanine-nucleotide releasing factor</keyword>
<evidence type="ECO:0000256" key="2">
    <source>
        <dbReference type="ARBA" id="ARBA00022729"/>
    </source>
</evidence>
<dbReference type="Pfam" id="PF25390">
    <property type="entry name" value="WD40_RLD"/>
    <property type="match status" value="1"/>
</dbReference>
<dbReference type="Pfam" id="PF13948">
    <property type="entry name" value="DUF4215"/>
    <property type="match status" value="2"/>
</dbReference>
<dbReference type="InterPro" id="IPR009091">
    <property type="entry name" value="RCC1/BLIP-II"/>
</dbReference>
<dbReference type="PRINTS" id="PR00633">
    <property type="entry name" value="RCCNDNSATION"/>
</dbReference>
<dbReference type="Gene3D" id="2.130.10.30">
    <property type="entry name" value="Regulator of chromosome condensation 1/beta-lactamase-inhibitor protein II"/>
    <property type="match status" value="2"/>
</dbReference>
<evidence type="ECO:0000259" key="5">
    <source>
        <dbReference type="Pfam" id="PF25390"/>
    </source>
</evidence>
<dbReference type="GO" id="GO:0005085">
    <property type="term" value="F:guanyl-nucleotide exchange factor activity"/>
    <property type="evidence" value="ECO:0007669"/>
    <property type="project" value="TreeGrafter"/>
</dbReference>
<dbReference type="PANTHER" id="PTHR45982:SF1">
    <property type="entry name" value="REGULATOR OF CHROMOSOME CONDENSATION"/>
    <property type="match status" value="1"/>
</dbReference>
<dbReference type="InterPro" id="IPR058923">
    <property type="entry name" value="RCC1-like_dom"/>
</dbReference>
<feature type="domain" description="RCC1-like" evidence="5">
    <location>
        <begin position="339"/>
        <end position="662"/>
    </location>
</feature>
<name>A0A0C1ZHF8_9BACT</name>